<evidence type="ECO:0000313" key="3">
    <source>
        <dbReference type="Proteomes" id="UP000587070"/>
    </source>
</evidence>
<name>A0A840G807_RHOTE</name>
<dbReference type="Pfam" id="PF25559">
    <property type="entry name" value="DUF7931"/>
    <property type="match status" value="1"/>
</dbReference>
<comment type="caution">
    <text evidence="2">The sequence shown here is derived from an EMBL/GenBank/DDBJ whole genome shotgun (WGS) entry which is preliminary data.</text>
</comment>
<sequence>MSIPLITDWSAGDVAIDQLLALATRSLLVFDRDLSRLAFERPQRMAELVRLLRSGTQARAELIVQDAGPLQRTQPRLLALLSRESQRLSIIEAPAHLTGVAESLLIVDGRHALLRFHRDQPRARLLLDAPQDCARWLQRFAEIRGEGGTPLGATTLGL</sequence>
<gene>
    <name evidence="2" type="ORF">GGD90_002865</name>
</gene>
<dbReference type="Proteomes" id="UP000587070">
    <property type="component" value="Unassembled WGS sequence"/>
</dbReference>
<keyword evidence="3" id="KW-1185">Reference proteome</keyword>
<protein>
    <recommendedName>
        <fullName evidence="1">DUF7931 domain-containing protein</fullName>
    </recommendedName>
</protein>
<proteinExistence type="predicted"/>
<organism evidence="2 3">
    <name type="scientific">Rhodocyclus tenuis</name>
    <name type="common">Rhodospirillum tenue</name>
    <dbReference type="NCBI Taxonomy" id="1066"/>
    <lineage>
        <taxon>Bacteria</taxon>
        <taxon>Pseudomonadati</taxon>
        <taxon>Pseudomonadota</taxon>
        <taxon>Betaproteobacteria</taxon>
        <taxon>Rhodocyclales</taxon>
        <taxon>Rhodocyclaceae</taxon>
        <taxon>Rhodocyclus</taxon>
    </lineage>
</organism>
<dbReference type="InterPro" id="IPR057691">
    <property type="entry name" value="DUF7931"/>
</dbReference>
<feature type="domain" description="DUF7931" evidence="1">
    <location>
        <begin position="16"/>
        <end position="142"/>
    </location>
</feature>
<evidence type="ECO:0000259" key="1">
    <source>
        <dbReference type="Pfam" id="PF25559"/>
    </source>
</evidence>
<reference evidence="2 3" key="1">
    <citation type="submission" date="2020-08" db="EMBL/GenBank/DDBJ databases">
        <title>Genome sequencing of Purple Non-Sulfur Bacteria from various extreme environments.</title>
        <authorList>
            <person name="Mayer M."/>
        </authorList>
    </citation>
    <scope>NUCLEOTIDE SEQUENCE [LARGE SCALE GENOMIC DNA]</scope>
    <source>
        <strain evidence="2 3">2761</strain>
    </source>
</reference>
<dbReference type="OrthoDB" id="9179759at2"/>
<accession>A0A840G807</accession>
<evidence type="ECO:0000313" key="2">
    <source>
        <dbReference type="EMBL" id="MBB4248473.1"/>
    </source>
</evidence>
<dbReference type="RefSeq" id="WP_153116377.1">
    <property type="nucleotide sequence ID" value="NZ_JACIGE010000011.1"/>
</dbReference>
<dbReference type="EMBL" id="JACIGE010000011">
    <property type="protein sequence ID" value="MBB4248473.1"/>
    <property type="molecule type" value="Genomic_DNA"/>
</dbReference>
<dbReference type="AlphaFoldDB" id="A0A840G807"/>